<dbReference type="InterPro" id="IPR012337">
    <property type="entry name" value="RNaseH-like_sf"/>
</dbReference>
<organism evidence="12">
    <name type="scientific">Strongyloides stercoralis</name>
    <name type="common">Threadworm</name>
    <dbReference type="NCBI Taxonomy" id="6248"/>
    <lineage>
        <taxon>Eukaryota</taxon>
        <taxon>Metazoa</taxon>
        <taxon>Ecdysozoa</taxon>
        <taxon>Nematoda</taxon>
        <taxon>Chromadorea</taxon>
        <taxon>Rhabditida</taxon>
        <taxon>Tylenchina</taxon>
        <taxon>Panagrolaimomorpha</taxon>
        <taxon>Strongyloidoidea</taxon>
        <taxon>Strongyloididae</taxon>
        <taxon>Strongyloides</taxon>
    </lineage>
</organism>
<accession>A0A0K0DXF4</accession>
<dbReference type="FunFam" id="3.30.420.10:FF:000007">
    <property type="entry name" value="Interferon-stimulated exonuclease gene 20"/>
    <property type="match status" value="1"/>
</dbReference>
<dbReference type="WBParaSite" id="TCONS_00011859.p1">
    <property type="protein sequence ID" value="TCONS_00011859.p1"/>
    <property type="gene ID" value="XLOC_006823"/>
</dbReference>
<dbReference type="Gene3D" id="3.30.420.10">
    <property type="entry name" value="Ribonuclease H-like superfamily/Ribonuclease H"/>
    <property type="match status" value="1"/>
</dbReference>
<feature type="domain" description="Exonuclease" evidence="10">
    <location>
        <begin position="93"/>
        <end position="259"/>
    </location>
</feature>
<dbReference type="GO" id="GO:0006364">
    <property type="term" value="P:rRNA processing"/>
    <property type="evidence" value="ECO:0007669"/>
    <property type="project" value="UniProtKB-KW"/>
</dbReference>
<evidence type="ECO:0000256" key="6">
    <source>
        <dbReference type="ARBA" id="ARBA00022801"/>
    </source>
</evidence>
<evidence type="ECO:0000256" key="4">
    <source>
        <dbReference type="ARBA" id="ARBA00022552"/>
    </source>
</evidence>
<name>A0A0K0DXF4_STRER</name>
<evidence type="ECO:0000259" key="10">
    <source>
        <dbReference type="SMART" id="SM00479"/>
    </source>
</evidence>
<dbReference type="InterPro" id="IPR047021">
    <property type="entry name" value="REXO1/3/4-like"/>
</dbReference>
<dbReference type="GO" id="GO:0008408">
    <property type="term" value="F:3'-5' exonuclease activity"/>
    <property type="evidence" value="ECO:0007669"/>
    <property type="project" value="InterPro"/>
</dbReference>
<keyword evidence="5" id="KW-0540">Nuclease</keyword>
<evidence type="ECO:0000256" key="8">
    <source>
        <dbReference type="ARBA" id="ARBA00023242"/>
    </source>
</evidence>
<evidence type="ECO:0000313" key="12">
    <source>
        <dbReference type="WBParaSite" id="SSTP_0000191900.1"/>
    </source>
</evidence>
<dbReference type="PANTHER" id="PTHR12801:SF45">
    <property type="entry name" value="RNA EXONUCLEASE 4"/>
    <property type="match status" value="1"/>
</dbReference>
<proteinExistence type="inferred from homology"/>
<evidence type="ECO:0000256" key="5">
    <source>
        <dbReference type="ARBA" id="ARBA00022722"/>
    </source>
</evidence>
<evidence type="ECO:0000256" key="1">
    <source>
        <dbReference type="ARBA" id="ARBA00004123"/>
    </source>
</evidence>
<keyword evidence="11" id="KW-1185">Reference proteome</keyword>
<evidence type="ECO:0000256" key="2">
    <source>
        <dbReference type="ARBA" id="ARBA00010489"/>
    </source>
</evidence>
<evidence type="ECO:0000256" key="9">
    <source>
        <dbReference type="ARBA" id="ARBA00025599"/>
    </source>
</evidence>
<dbReference type="InterPro" id="IPR036397">
    <property type="entry name" value="RNaseH_sf"/>
</dbReference>
<reference evidence="12" key="1">
    <citation type="submission" date="2015-08" db="UniProtKB">
        <authorList>
            <consortium name="WormBaseParasite"/>
        </authorList>
    </citation>
    <scope>IDENTIFICATION</scope>
</reference>
<evidence type="ECO:0000256" key="7">
    <source>
        <dbReference type="ARBA" id="ARBA00022839"/>
    </source>
</evidence>
<comment type="subcellular location">
    <subcellularLocation>
        <location evidence="1">Nucleus</location>
    </subcellularLocation>
</comment>
<protein>
    <recommendedName>
        <fullName evidence="3">RNA exonuclease 4</fullName>
    </recommendedName>
</protein>
<dbReference type="GO" id="GO:0005634">
    <property type="term" value="C:nucleus"/>
    <property type="evidence" value="ECO:0007669"/>
    <property type="project" value="UniProtKB-SubCell"/>
</dbReference>
<comment type="similarity">
    <text evidence="2">Belongs to the REXO4 family.</text>
</comment>
<keyword evidence="6" id="KW-0378">Hydrolase</keyword>
<dbReference type="WBParaSite" id="SSTP_0000191900.1">
    <property type="protein sequence ID" value="SSTP_0000191900.1"/>
    <property type="gene ID" value="SSTP_0000191900"/>
</dbReference>
<comment type="function">
    <text evidence="9">Exoribonuclease involved in ribosome biosynthesis. Involved in the processing of ITS1, the internal transcribed spacer localized between the 18S and 5.8S rRNAs.</text>
</comment>
<dbReference type="SMART" id="SM00479">
    <property type="entry name" value="EXOIII"/>
    <property type="match status" value="1"/>
</dbReference>
<dbReference type="InterPro" id="IPR013520">
    <property type="entry name" value="Ribonucl_H"/>
</dbReference>
<dbReference type="GO" id="GO:0003676">
    <property type="term" value="F:nucleic acid binding"/>
    <property type="evidence" value="ECO:0007669"/>
    <property type="project" value="InterPro"/>
</dbReference>
<dbReference type="Pfam" id="PF00929">
    <property type="entry name" value="RNase_T"/>
    <property type="match status" value="1"/>
</dbReference>
<sequence length="270" mass="30675">MYFFFIYDMSNWEVLQKELVGEKKESLSTSIFSNASKKKKKIQNGINNLSKVIKKKEITSLKDQKSKAPATLMLNGVIMSDEGGIALPSEITQKIGLDCEFVGVGHMGTEDLLARVSIVNYLGKTIYDKYIKPEIPIVDYRTKFSGIKPSSLTMGTTFSTVQKEVQAFIKDRIVVGHSLVSDFGVLKLKHPKHLIRDTSKFKGFLDLLPNPRNSRRTPSLKLLAQYILNLKIQEDTHDSALDAYYALEIYKTKEKEFDRWVSANVKKKKN</sequence>
<evidence type="ECO:0000256" key="3">
    <source>
        <dbReference type="ARBA" id="ARBA00016937"/>
    </source>
</evidence>
<dbReference type="InterPro" id="IPR037431">
    <property type="entry name" value="REX4_DEDDh_dom"/>
</dbReference>
<keyword evidence="4" id="KW-0698">rRNA processing</keyword>
<dbReference type="CDD" id="cd06144">
    <property type="entry name" value="REX4_like"/>
    <property type="match status" value="1"/>
</dbReference>
<dbReference type="PANTHER" id="PTHR12801">
    <property type="entry name" value="RNA EXONUCLEASE REXO1 / RECO3 FAMILY MEMBER-RELATED"/>
    <property type="match status" value="1"/>
</dbReference>
<keyword evidence="7" id="KW-0269">Exonuclease</keyword>
<dbReference type="STRING" id="6248.A0A0K0DXF4"/>
<dbReference type="SUPFAM" id="SSF53098">
    <property type="entry name" value="Ribonuclease H-like"/>
    <property type="match status" value="1"/>
</dbReference>
<dbReference type="AlphaFoldDB" id="A0A0K0DXF4"/>
<dbReference type="Proteomes" id="UP000035681">
    <property type="component" value="Unplaced"/>
</dbReference>
<evidence type="ECO:0000313" key="11">
    <source>
        <dbReference type="Proteomes" id="UP000035681"/>
    </source>
</evidence>
<keyword evidence="8" id="KW-0539">Nucleus</keyword>